<reference evidence="2 3" key="1">
    <citation type="submission" date="2015-04" db="EMBL/GenBank/DDBJ databases">
        <title>Genome sequence of Kerstersia gyiorum CG1.</title>
        <authorList>
            <person name="Greninger A.L."/>
            <person name="Kozyreva V."/>
            <person name="Chaturvedi V."/>
        </authorList>
    </citation>
    <scope>NUCLEOTIDE SEQUENCE [LARGE SCALE GENOMIC DNA]</scope>
    <source>
        <strain evidence="2 3">CG1</strain>
    </source>
</reference>
<gene>
    <name evidence="2" type="ORF">AAV32_05335</name>
</gene>
<feature type="transmembrane region" description="Helical" evidence="1">
    <location>
        <begin position="60"/>
        <end position="81"/>
    </location>
</feature>
<dbReference type="STRING" id="206506.AAV32_05335"/>
<organism evidence="2 3">
    <name type="scientific">Kerstersia gyiorum</name>
    <dbReference type="NCBI Taxonomy" id="206506"/>
    <lineage>
        <taxon>Bacteria</taxon>
        <taxon>Pseudomonadati</taxon>
        <taxon>Pseudomonadota</taxon>
        <taxon>Betaproteobacteria</taxon>
        <taxon>Burkholderiales</taxon>
        <taxon>Alcaligenaceae</taxon>
        <taxon>Kerstersia</taxon>
    </lineage>
</organism>
<keyword evidence="1" id="KW-0812">Transmembrane</keyword>
<dbReference type="RefSeq" id="WP_068368531.1">
    <property type="nucleotide sequence ID" value="NZ_CP033936.1"/>
</dbReference>
<name>A0A171KUB1_9BURK</name>
<evidence type="ECO:0000256" key="1">
    <source>
        <dbReference type="SAM" id="Phobius"/>
    </source>
</evidence>
<dbReference type="EMBL" id="LBNE01000002">
    <property type="protein sequence ID" value="KKO72478.1"/>
    <property type="molecule type" value="Genomic_DNA"/>
</dbReference>
<dbReference type="Proteomes" id="UP000078084">
    <property type="component" value="Unassembled WGS sequence"/>
</dbReference>
<comment type="caution">
    <text evidence="2">The sequence shown here is derived from an EMBL/GenBank/DDBJ whole genome shotgun (WGS) entry which is preliminary data.</text>
</comment>
<evidence type="ECO:0000313" key="3">
    <source>
        <dbReference type="Proteomes" id="UP000078084"/>
    </source>
</evidence>
<sequence length="89" mass="9631">MLFIYGDAVIFPEWRGRETENGGGCPPCYLLHYCGGLAAVLPGAVAVGPEGVIWRVRGRGVARCGMAAFCVIFRCFFRYFAAVHKTGNG</sequence>
<keyword evidence="1" id="KW-1133">Transmembrane helix</keyword>
<feature type="transmembrane region" description="Helical" evidence="1">
    <location>
        <begin position="30"/>
        <end position="48"/>
    </location>
</feature>
<evidence type="ECO:0000313" key="2">
    <source>
        <dbReference type="EMBL" id="KKO72478.1"/>
    </source>
</evidence>
<proteinExistence type="predicted"/>
<protein>
    <submittedName>
        <fullName evidence="2">Uncharacterized protein</fullName>
    </submittedName>
</protein>
<accession>A0A171KUB1</accession>
<keyword evidence="1" id="KW-0472">Membrane</keyword>
<dbReference type="GeneID" id="99726193"/>
<keyword evidence="3" id="KW-1185">Reference proteome</keyword>
<dbReference type="AlphaFoldDB" id="A0A171KUB1"/>